<reference evidence="1" key="1">
    <citation type="submission" date="2018-05" db="EMBL/GenBank/DDBJ databases">
        <authorList>
            <person name="Lanie J.A."/>
            <person name="Ng W.-L."/>
            <person name="Kazmierczak K.M."/>
            <person name="Andrzejewski T.M."/>
            <person name="Davidsen T.M."/>
            <person name="Wayne K.J."/>
            <person name="Tettelin H."/>
            <person name="Glass J.I."/>
            <person name="Rusch D."/>
            <person name="Podicherti R."/>
            <person name="Tsui H.-C.T."/>
            <person name="Winkler M.E."/>
        </authorList>
    </citation>
    <scope>NUCLEOTIDE SEQUENCE</scope>
</reference>
<sequence length="37" mass="4302">MSRSFILLNIILFSLSIQLTAQGIFQEKNNFTRQDTL</sequence>
<protein>
    <submittedName>
        <fullName evidence="1">Uncharacterized protein</fullName>
    </submittedName>
</protein>
<feature type="non-terminal residue" evidence="1">
    <location>
        <position position="37"/>
    </location>
</feature>
<feature type="non-terminal residue" evidence="1">
    <location>
        <position position="1"/>
    </location>
</feature>
<gene>
    <name evidence="1" type="ORF">METZ01_LOCUS339070</name>
</gene>
<name>A0A382QL87_9ZZZZ</name>
<dbReference type="AlphaFoldDB" id="A0A382QL87"/>
<proteinExistence type="predicted"/>
<dbReference type="EMBL" id="UINC01115298">
    <property type="protein sequence ID" value="SVC86216.1"/>
    <property type="molecule type" value="Genomic_DNA"/>
</dbReference>
<evidence type="ECO:0000313" key="1">
    <source>
        <dbReference type="EMBL" id="SVC86216.1"/>
    </source>
</evidence>
<accession>A0A382QL87</accession>
<organism evidence="1">
    <name type="scientific">marine metagenome</name>
    <dbReference type="NCBI Taxonomy" id="408172"/>
    <lineage>
        <taxon>unclassified sequences</taxon>
        <taxon>metagenomes</taxon>
        <taxon>ecological metagenomes</taxon>
    </lineage>
</organism>